<dbReference type="InterPro" id="IPR049258">
    <property type="entry name" value="ODAD1_CC"/>
</dbReference>
<evidence type="ECO:0000313" key="4">
    <source>
        <dbReference type="EMBL" id="KAB0791856.1"/>
    </source>
</evidence>
<dbReference type="Pfam" id="PF21773">
    <property type="entry name" value="ODAD1_CC"/>
    <property type="match status" value="1"/>
</dbReference>
<dbReference type="InterPro" id="IPR051876">
    <property type="entry name" value="ODA-DC/CCD"/>
</dbReference>
<protein>
    <recommendedName>
        <fullName evidence="3">ODAD1 central coiled coil region domain-containing protein</fullName>
    </recommendedName>
</protein>
<evidence type="ECO:0000313" key="5">
    <source>
        <dbReference type="Proteomes" id="UP000327044"/>
    </source>
</evidence>
<feature type="coiled-coil region" evidence="2">
    <location>
        <begin position="332"/>
        <end position="398"/>
    </location>
</feature>
<feature type="domain" description="ODAD1 central coiled coil region" evidence="3">
    <location>
        <begin position="143"/>
        <end position="426"/>
    </location>
</feature>
<evidence type="ECO:0000256" key="2">
    <source>
        <dbReference type="SAM" id="Coils"/>
    </source>
</evidence>
<reference evidence="4 5" key="1">
    <citation type="journal article" date="2018" name="Elife">
        <title>Firefly genomes illuminate parallel origins of bioluminescence in beetles.</title>
        <authorList>
            <person name="Fallon T.R."/>
            <person name="Lower S.E."/>
            <person name="Chang C.H."/>
            <person name="Bessho-Uehara M."/>
            <person name="Martin G.J."/>
            <person name="Bewick A.J."/>
            <person name="Behringer M."/>
            <person name="Debat H.J."/>
            <person name="Wong I."/>
            <person name="Day J.C."/>
            <person name="Suvorov A."/>
            <person name="Silva C.J."/>
            <person name="Stanger-Hall K.F."/>
            <person name="Hall D.W."/>
            <person name="Schmitz R.J."/>
            <person name="Nelson D.R."/>
            <person name="Lewis S.M."/>
            <person name="Shigenobu S."/>
            <person name="Bybee S.M."/>
            <person name="Larracuente A.M."/>
            <person name="Oba Y."/>
            <person name="Weng J.K."/>
        </authorList>
    </citation>
    <scope>NUCLEOTIDE SEQUENCE [LARGE SCALE GENOMIC DNA]</scope>
    <source>
        <strain evidence="4">1611_PpyrPB1</strain>
        <tissue evidence="4">Whole body</tissue>
    </source>
</reference>
<evidence type="ECO:0000256" key="1">
    <source>
        <dbReference type="ARBA" id="ARBA00023054"/>
    </source>
</evidence>
<sequence>MASKVKTVSPEKKFEMDLQAEDALKRSMVQFRNLVSERGALTSDAELARCMKVSQILTREHVDVLLDVLVACSAGKLEQDERMRSELAALVVEREEFSRRIIERKHHLRELDSDITAKRKLIDEISTRVPSDLQILERQLLGQKTLEGLENKLDTYMKQFGLMSADSCRLRLEIEHQLIERESFNKLWYTYIANLNKGKRIMMDIVEQATLAYDRRDEWIARLQSCRDFAYNDYIRATQEMDHLQKKLDKDRDLIEFVGVREQYRNMKQLLELKRKRRMEKREEMEEDLRRYGAILNEIQSFSHIEPKKNTGKFIANYGAVETVNLASFVYVEQLQSDIENVTEEIMGLQGDIVRQRNLQAARAVQQKTKIEDLKKQFRAAKKEADSAESASKSMRNNFQKIYNGIDKLFKICKCNVAPLIDLLGENTKINDFNVLLYLQILESDVVDLLANAYYKQKTAAKAKGKAAPSVIREEALVAPMYQVKSLVPTNPCPLCVDLEMVSDVIDTLQQVQSKEEVDLKLKLRLKLPDGLNRLHNVSACHLPKSRQIIQRRYQ</sequence>
<dbReference type="AlphaFoldDB" id="A0A5N4A3G8"/>
<comment type="caution">
    <text evidence="4">The sequence shown here is derived from an EMBL/GenBank/DDBJ whole genome shotgun (WGS) entry which is preliminary data.</text>
</comment>
<proteinExistence type="predicted"/>
<dbReference type="EMBL" id="VVIM01000011">
    <property type="protein sequence ID" value="KAB0791856.1"/>
    <property type="molecule type" value="Genomic_DNA"/>
</dbReference>
<name>A0A5N4A3G8_PHOPY</name>
<keyword evidence="1 2" id="KW-0175">Coiled coil</keyword>
<gene>
    <name evidence="4" type="ORF">PPYR_03656</name>
</gene>
<dbReference type="InParanoid" id="A0A5N4A3G8"/>
<keyword evidence="5" id="KW-1185">Reference proteome</keyword>
<dbReference type="Proteomes" id="UP000327044">
    <property type="component" value="Unassembled WGS sequence"/>
</dbReference>
<dbReference type="PANTHER" id="PTHR21694:SF18">
    <property type="entry name" value="COILED-COIL DOMAIN-CONTAINING PROTEIN 63"/>
    <property type="match status" value="1"/>
</dbReference>
<evidence type="ECO:0000259" key="3">
    <source>
        <dbReference type="Pfam" id="PF21773"/>
    </source>
</evidence>
<organism evidence="4 5">
    <name type="scientific">Photinus pyralis</name>
    <name type="common">Common eastern firefly</name>
    <name type="synonym">Lampyris pyralis</name>
    <dbReference type="NCBI Taxonomy" id="7054"/>
    <lineage>
        <taxon>Eukaryota</taxon>
        <taxon>Metazoa</taxon>
        <taxon>Ecdysozoa</taxon>
        <taxon>Arthropoda</taxon>
        <taxon>Hexapoda</taxon>
        <taxon>Insecta</taxon>
        <taxon>Pterygota</taxon>
        <taxon>Neoptera</taxon>
        <taxon>Endopterygota</taxon>
        <taxon>Coleoptera</taxon>
        <taxon>Polyphaga</taxon>
        <taxon>Elateriformia</taxon>
        <taxon>Elateroidea</taxon>
        <taxon>Lampyridae</taxon>
        <taxon>Lampyrinae</taxon>
        <taxon>Photinus</taxon>
    </lineage>
</organism>
<accession>A0A5N4A3G8</accession>
<feature type="coiled-coil region" evidence="2">
    <location>
        <begin position="234"/>
        <end position="288"/>
    </location>
</feature>
<dbReference type="OrthoDB" id="6766775at2759"/>
<dbReference type="PANTHER" id="PTHR21694">
    <property type="entry name" value="COILED-COIL DOMAIN-CONTAINING PROTEIN 63"/>
    <property type="match status" value="1"/>
</dbReference>